<evidence type="ECO:0000259" key="5">
    <source>
        <dbReference type="PROSITE" id="PS50127"/>
    </source>
</evidence>
<feature type="region of interest" description="Disordered" evidence="3">
    <location>
        <begin position="40"/>
        <end position="80"/>
    </location>
</feature>
<dbReference type="GO" id="GO:0061631">
    <property type="term" value="F:ubiquitin conjugating enzyme activity"/>
    <property type="evidence" value="ECO:0007669"/>
    <property type="project" value="TreeGrafter"/>
</dbReference>
<keyword evidence="2" id="KW-0833">Ubl conjugation pathway</keyword>
<feature type="compositionally biased region" description="Low complexity" evidence="3">
    <location>
        <begin position="520"/>
        <end position="529"/>
    </location>
</feature>
<dbReference type="SUPFAM" id="SSF54495">
    <property type="entry name" value="UBC-like"/>
    <property type="match status" value="1"/>
</dbReference>
<dbReference type="InterPro" id="IPR016135">
    <property type="entry name" value="UBQ-conjugating_enzyme/RWD"/>
</dbReference>
<name>A0A427XQY0_9TREE</name>
<organism evidence="6 7">
    <name type="scientific">Apiotrichum porosum</name>
    <dbReference type="NCBI Taxonomy" id="105984"/>
    <lineage>
        <taxon>Eukaryota</taxon>
        <taxon>Fungi</taxon>
        <taxon>Dikarya</taxon>
        <taxon>Basidiomycota</taxon>
        <taxon>Agaricomycotina</taxon>
        <taxon>Tremellomycetes</taxon>
        <taxon>Trichosporonales</taxon>
        <taxon>Trichosporonaceae</taxon>
        <taxon>Apiotrichum</taxon>
    </lineage>
</organism>
<reference evidence="6 7" key="1">
    <citation type="submission" date="2018-11" db="EMBL/GenBank/DDBJ databases">
        <title>Genome sequence of Apiotrichum porosum DSM 27194.</title>
        <authorList>
            <person name="Aliyu H."/>
            <person name="Gorte O."/>
            <person name="Ochsenreither K."/>
        </authorList>
    </citation>
    <scope>NUCLEOTIDE SEQUENCE [LARGE SCALE GENOMIC DNA]</scope>
    <source>
        <strain evidence="6 7">DSM 27194</strain>
    </source>
</reference>
<comment type="caution">
    <text evidence="6">The sequence shown here is derived from an EMBL/GenBank/DDBJ whole genome shotgun (WGS) entry which is preliminary data.</text>
</comment>
<dbReference type="SMART" id="SM00212">
    <property type="entry name" value="UBCc"/>
    <property type="match status" value="1"/>
</dbReference>
<evidence type="ECO:0000313" key="6">
    <source>
        <dbReference type="EMBL" id="RSH81244.1"/>
    </source>
</evidence>
<gene>
    <name evidence="6" type="ORF">EHS24_008681</name>
</gene>
<keyword evidence="7" id="KW-1185">Reference proteome</keyword>
<evidence type="ECO:0000259" key="4">
    <source>
        <dbReference type="PROSITE" id="PS50030"/>
    </source>
</evidence>
<dbReference type="InterPro" id="IPR009060">
    <property type="entry name" value="UBA-like_sf"/>
</dbReference>
<dbReference type="Proteomes" id="UP000279236">
    <property type="component" value="Unassembled WGS sequence"/>
</dbReference>
<evidence type="ECO:0008006" key="8">
    <source>
        <dbReference type="Google" id="ProtNLM"/>
    </source>
</evidence>
<dbReference type="Gene3D" id="1.10.8.10">
    <property type="entry name" value="DNA helicase RuvA subunit, C-terminal domain"/>
    <property type="match status" value="1"/>
</dbReference>
<feature type="compositionally biased region" description="Acidic residues" evidence="3">
    <location>
        <begin position="42"/>
        <end position="53"/>
    </location>
</feature>
<dbReference type="PANTHER" id="PTHR46116">
    <property type="entry name" value="(E3-INDEPENDENT) E2 UBIQUITIN-CONJUGATING ENZYME"/>
    <property type="match status" value="1"/>
</dbReference>
<dbReference type="InterPro" id="IPR015940">
    <property type="entry name" value="UBA"/>
</dbReference>
<dbReference type="STRING" id="105984.A0A427XQY0"/>
<dbReference type="CDD" id="cd23810">
    <property type="entry name" value="UBCc_BIRC6"/>
    <property type="match status" value="1"/>
</dbReference>
<evidence type="ECO:0000256" key="2">
    <source>
        <dbReference type="ARBA" id="ARBA00022786"/>
    </source>
</evidence>
<dbReference type="SUPFAM" id="SSF46934">
    <property type="entry name" value="UBA-like"/>
    <property type="match status" value="1"/>
</dbReference>
<evidence type="ECO:0000313" key="7">
    <source>
        <dbReference type="Proteomes" id="UP000279236"/>
    </source>
</evidence>
<dbReference type="RefSeq" id="XP_028475963.1">
    <property type="nucleotide sequence ID" value="XM_028623989.1"/>
</dbReference>
<proteinExistence type="predicted"/>
<dbReference type="InterPro" id="IPR000608">
    <property type="entry name" value="UBC"/>
</dbReference>
<dbReference type="AlphaFoldDB" id="A0A427XQY0"/>
<feature type="domain" description="UBA" evidence="4">
    <location>
        <begin position="1"/>
        <end position="41"/>
    </location>
</feature>
<feature type="domain" description="UBC core" evidence="5">
    <location>
        <begin position="646"/>
        <end position="806"/>
    </location>
</feature>
<dbReference type="PANTHER" id="PTHR46116:SF15">
    <property type="entry name" value="(E3-INDEPENDENT) E2 UBIQUITIN-CONJUGATING ENZYME"/>
    <property type="match status" value="1"/>
</dbReference>
<accession>A0A427XQY0</accession>
<dbReference type="GeneID" id="39593224"/>
<feature type="region of interest" description="Disordered" evidence="3">
    <location>
        <begin position="520"/>
        <end position="541"/>
    </location>
</feature>
<dbReference type="OrthoDB" id="47801at2759"/>
<dbReference type="EMBL" id="RSCE01000007">
    <property type="protein sequence ID" value="RSH81244.1"/>
    <property type="molecule type" value="Genomic_DNA"/>
</dbReference>
<sequence>MADASALAQLLDMGIPRGRAQAALKRSKGDIMAAAERVFAGEFDDIDSDNEGDDERRAPAATGLQTPDGSASEPGPISQRVQDVVIVDSDDDDEPEDFGGDFEMDDFVEDDDNPRMQDPYAGIFFSKDRVERIVEAQPEEEYADVVTGGTYGKNVHVKILSRGEWMSGCPEGGEQSFLFQLYNLLTEGNMPCSNGCGYAFPRSPADFFALFPTFPDYTAHLASIIQKRCPQCNGKTCFACGDAISSSSPNKNNGKGKALPKGEIESLFHCSNAQGVIIGVGLQMIEQAFHPQPSLLTAASPSFPPPKKRKIKGIMAKFLPAHGGSVGDSEASDSESDVPVPYFRKNSAAKGTGYSGAINEDRSGQHAAEAAQAATDAKTAKLLSQVCVYLPTLRRDKTHTSDYMVHPTALAHLRRRSGFVNDLLRNDSLIDMSNRNAIYIALLDWLEVVSNHEALAPMLAMPQMRPTKVEAGPDNDTLYVTYDGSPSPREMFETIVIQATAALKGLSSTAVVDKDTVVSPETTATANPTSPSPPASDTEQNSALQRFCERILTAQQTIDRQLVDTKGRDFVERMRASLPKIYQTDSSEKVTAADSEEATKTIYEQWANKVRFQYCDLHNPADADQVTYRHAYDAEIRRLVGIDAPRRSLAIAKELGTLTTNLPIAWNSSIFLRVDEARVDCIKAMIIGPKDTPYENGCFIFDIFLPLDYNQRCPNVKSMTTNGGKFRYNPNLYADGKVCLSLLGTWSGPGWIAGKSTLLQVLISIQSLILCEEPYLNEPGWADQSGSKQSKAYSANVRRMVIVDAIGNNLKDPPFPFENEIKTHFRLKANAIRAQLDRWKAIDDSHSIDTGGHVPSAATVPAGSTATSSRFTFDGAANEVRRLLDELAPVSVAPAAAPAAARRNPARFGRAAKNGTK</sequence>
<evidence type="ECO:0000256" key="3">
    <source>
        <dbReference type="SAM" id="MobiDB-lite"/>
    </source>
</evidence>
<dbReference type="PROSITE" id="PS50127">
    <property type="entry name" value="UBC_2"/>
    <property type="match status" value="1"/>
</dbReference>
<keyword evidence="1" id="KW-0808">Transferase</keyword>
<feature type="region of interest" description="Disordered" evidence="3">
    <location>
        <begin position="894"/>
        <end position="917"/>
    </location>
</feature>
<evidence type="ECO:0000256" key="1">
    <source>
        <dbReference type="ARBA" id="ARBA00022679"/>
    </source>
</evidence>
<dbReference type="Gene3D" id="3.10.110.10">
    <property type="entry name" value="Ubiquitin Conjugating Enzyme"/>
    <property type="match status" value="1"/>
</dbReference>
<dbReference type="SMART" id="SM00165">
    <property type="entry name" value="UBA"/>
    <property type="match status" value="1"/>
</dbReference>
<dbReference type="Pfam" id="PF00179">
    <property type="entry name" value="UQ_con"/>
    <property type="match status" value="1"/>
</dbReference>
<dbReference type="PROSITE" id="PS50030">
    <property type="entry name" value="UBA"/>
    <property type="match status" value="1"/>
</dbReference>
<protein>
    <recommendedName>
        <fullName evidence="8">UBC core domain-containing protein</fullName>
    </recommendedName>
</protein>